<evidence type="ECO:0000313" key="1">
    <source>
        <dbReference type="Proteomes" id="UP000887565"/>
    </source>
</evidence>
<accession>A0A915IG68</accession>
<proteinExistence type="predicted"/>
<sequence length="80" mass="8746">MVCIVKECGNAVYSNYAWCKAAESNIKAEFILARAMARATVARKIDESAVRSSHLAGEPKMTKYSSIDSLSSTTVVEEKK</sequence>
<dbReference type="AlphaFoldDB" id="A0A915IG68"/>
<evidence type="ECO:0000313" key="2">
    <source>
        <dbReference type="WBParaSite" id="nRc.2.0.1.t12246-RA"/>
    </source>
</evidence>
<keyword evidence="1" id="KW-1185">Reference proteome</keyword>
<name>A0A915IG68_ROMCU</name>
<dbReference type="WBParaSite" id="nRc.2.0.1.t12246-RA">
    <property type="protein sequence ID" value="nRc.2.0.1.t12246-RA"/>
    <property type="gene ID" value="nRc.2.0.1.g12246"/>
</dbReference>
<organism evidence="1 2">
    <name type="scientific">Romanomermis culicivorax</name>
    <name type="common">Nematode worm</name>
    <dbReference type="NCBI Taxonomy" id="13658"/>
    <lineage>
        <taxon>Eukaryota</taxon>
        <taxon>Metazoa</taxon>
        <taxon>Ecdysozoa</taxon>
        <taxon>Nematoda</taxon>
        <taxon>Enoplea</taxon>
        <taxon>Dorylaimia</taxon>
        <taxon>Mermithida</taxon>
        <taxon>Mermithoidea</taxon>
        <taxon>Mermithidae</taxon>
        <taxon>Romanomermis</taxon>
    </lineage>
</organism>
<dbReference type="Proteomes" id="UP000887565">
    <property type="component" value="Unplaced"/>
</dbReference>
<protein>
    <submittedName>
        <fullName evidence="2">Uncharacterized protein</fullName>
    </submittedName>
</protein>
<reference evidence="2" key="1">
    <citation type="submission" date="2022-11" db="UniProtKB">
        <authorList>
            <consortium name="WormBaseParasite"/>
        </authorList>
    </citation>
    <scope>IDENTIFICATION</scope>
</reference>